<protein>
    <recommendedName>
        <fullName evidence="3">N-acetyltransferase YedL</fullName>
    </recommendedName>
</protein>
<sequence length="60" mass="6972">MRLTRHWYCTNIEFQHDSSHSQELPALCALIRPSLRQTLPGFIPFEFGSRKMLLGKIALD</sequence>
<accession>A0ABN0S0S6</accession>
<evidence type="ECO:0000313" key="1">
    <source>
        <dbReference type="EMBL" id="EXX95160.1"/>
    </source>
</evidence>
<keyword evidence="2" id="KW-1185">Reference proteome</keyword>
<proteinExistence type="predicted"/>
<reference evidence="1 2" key="1">
    <citation type="submission" date="2014-02" db="EMBL/GenBank/DDBJ databases">
        <title>Whole Genome Sequencing Of Bordetella Holmesii, An Emerging Opportunistic Infection Of Humans.</title>
        <authorList>
            <person name="Tettelin H."/>
            <person name="Hooven T.A."/>
            <person name="Hine E."/>
            <person name="Su Q."/>
            <person name="Huard R.C."/>
            <person name="Della-Latta P."/>
            <person name="Daugherty S.C."/>
            <person name="Agrawal S."/>
            <person name="Sengamalay N."/>
            <person name="Tallon L.J."/>
            <person name="Sadzewicz L."/>
            <person name="Whittier S."/>
            <person name="Fraser C.M."/>
            <person name="Ratner A.J."/>
        </authorList>
    </citation>
    <scope>NUCLEOTIDE SEQUENCE [LARGE SCALE GENOMIC DNA]</scope>
    <source>
        <strain evidence="1 2">1058</strain>
    </source>
</reference>
<evidence type="ECO:0008006" key="3">
    <source>
        <dbReference type="Google" id="ProtNLM"/>
    </source>
</evidence>
<dbReference type="EMBL" id="JDTF01000004">
    <property type="protein sequence ID" value="EXX95160.1"/>
    <property type="molecule type" value="Genomic_DNA"/>
</dbReference>
<comment type="caution">
    <text evidence="1">The sequence shown here is derived from an EMBL/GenBank/DDBJ whole genome shotgun (WGS) entry which is preliminary data.</text>
</comment>
<evidence type="ECO:0000313" key="2">
    <source>
        <dbReference type="Proteomes" id="UP000023104"/>
    </source>
</evidence>
<dbReference type="Proteomes" id="UP000023104">
    <property type="component" value="Unassembled WGS sequence"/>
</dbReference>
<name>A0ABN0S0S6_9BORD</name>
<organism evidence="1 2">
    <name type="scientific">Bordetella holmesii 1058</name>
    <dbReference type="NCBI Taxonomy" id="1247648"/>
    <lineage>
        <taxon>Bacteria</taxon>
        <taxon>Pseudomonadati</taxon>
        <taxon>Pseudomonadota</taxon>
        <taxon>Betaproteobacteria</taxon>
        <taxon>Burkholderiales</taxon>
        <taxon>Alcaligenaceae</taxon>
        <taxon>Bordetella</taxon>
    </lineage>
</organism>
<gene>
    <name evidence="1" type="ORF">D559_2590</name>
</gene>